<evidence type="ECO:0000256" key="1">
    <source>
        <dbReference type="SAM" id="Phobius"/>
    </source>
</evidence>
<proteinExistence type="predicted"/>
<evidence type="ECO:0000313" key="3">
    <source>
        <dbReference type="Proteomes" id="UP000325606"/>
    </source>
</evidence>
<dbReference type="EMBL" id="CP044222">
    <property type="protein sequence ID" value="QEW05257.1"/>
    <property type="molecule type" value="Genomic_DNA"/>
</dbReference>
<gene>
    <name evidence="2" type="ORF">F5I99_01410</name>
</gene>
<name>A0A5J6L9S6_9GAMM</name>
<accession>A0A5J6L9S6</accession>
<keyword evidence="1" id="KW-0472">Membrane</keyword>
<reference evidence="2 3" key="1">
    <citation type="submission" date="2019-09" db="EMBL/GenBank/DDBJ databases">
        <title>Nitrincola iocasae sp. nov., a bacterium isolated from the sediment collected at a cold seep field in South China Sea.</title>
        <authorList>
            <person name="Zhang H."/>
            <person name="Wang H."/>
            <person name="Li C."/>
        </authorList>
    </citation>
    <scope>NUCLEOTIDE SEQUENCE [LARGE SCALE GENOMIC DNA]</scope>
    <source>
        <strain evidence="2 3">KXZD1103</strain>
    </source>
</reference>
<dbReference type="Pfam" id="PF07963">
    <property type="entry name" value="N_methyl"/>
    <property type="match status" value="1"/>
</dbReference>
<evidence type="ECO:0008006" key="4">
    <source>
        <dbReference type="Google" id="ProtNLM"/>
    </source>
</evidence>
<dbReference type="RefSeq" id="WP_151053304.1">
    <property type="nucleotide sequence ID" value="NZ_CP044222.1"/>
</dbReference>
<evidence type="ECO:0000313" key="2">
    <source>
        <dbReference type="EMBL" id="QEW05257.1"/>
    </source>
</evidence>
<keyword evidence="1" id="KW-1133">Transmembrane helix</keyword>
<dbReference type="Pfam" id="PF16074">
    <property type="entry name" value="PilW"/>
    <property type="match status" value="1"/>
</dbReference>
<keyword evidence="1" id="KW-0812">Transmembrane</keyword>
<protein>
    <recommendedName>
        <fullName evidence="4">Pilus assembly protein PilW</fullName>
    </recommendedName>
</protein>
<dbReference type="PROSITE" id="PS00409">
    <property type="entry name" value="PROKAR_NTER_METHYL"/>
    <property type="match status" value="1"/>
</dbReference>
<dbReference type="GO" id="GO:0043683">
    <property type="term" value="P:type IV pilus assembly"/>
    <property type="evidence" value="ECO:0007669"/>
    <property type="project" value="InterPro"/>
</dbReference>
<dbReference type="KEGG" id="nik:F5I99_01410"/>
<dbReference type="InterPro" id="IPR032092">
    <property type="entry name" value="PilW"/>
</dbReference>
<keyword evidence="3" id="KW-1185">Reference proteome</keyword>
<feature type="transmembrane region" description="Helical" evidence="1">
    <location>
        <begin position="21"/>
        <end position="40"/>
    </location>
</feature>
<dbReference type="AlphaFoldDB" id="A0A5J6L9S6"/>
<sequence length="351" mass="37536">MRLTYLQKPKTHQSGLSLIELMISMVLGLLILAGVIQVFASTQQAYRTQEAMSRIQESGRYATEVLSRNIRQAGYKGGCGSNVDINILLDEAHSDYDAAVHALGAGLEGWNNSSGTYAASMAGYVANTDVLLVKHASTNSGVTASGNTPSQAANINLTGSSDIPKGQIVMVADDDACDIFQNASSVNANNLNRGNPGAGIGPGNKLPANTNPFSKSYSDNMRIMLFQSDLYYIGASTDPNNTALRRIRFGGSGAAVDEELVDNIINMQIRYGVDTSGDKRVDAYITANNVTDWDDVVAVRISLLARSEHANILPNNMTGIPFDGATFNAPAGDRRMYQAFNTTIGVRNKLP</sequence>
<organism evidence="2 3">
    <name type="scientific">Nitrincola iocasae</name>
    <dbReference type="NCBI Taxonomy" id="2614693"/>
    <lineage>
        <taxon>Bacteria</taxon>
        <taxon>Pseudomonadati</taxon>
        <taxon>Pseudomonadota</taxon>
        <taxon>Gammaproteobacteria</taxon>
        <taxon>Oceanospirillales</taxon>
        <taxon>Oceanospirillaceae</taxon>
        <taxon>Nitrincola</taxon>
    </lineage>
</organism>
<dbReference type="InterPro" id="IPR012902">
    <property type="entry name" value="N_methyl_site"/>
</dbReference>
<dbReference type="Proteomes" id="UP000325606">
    <property type="component" value="Chromosome"/>
</dbReference>